<sequence length="185" mass="21732">MFTTTQPPPPLPHMFDPSRPPPPLPTNATPNKNGAVKRSAERSNEAGPSKAKKADCVKVDGHCENCIQRELRAELYRQELQKLEFEYEYQSYIFEKMSAELLNQLNQAPMFTSVSVFHIHTQCHVHRPDKKRRFHRRKWHQNPRNWHQDARNLHQDARNVHQDARNWHPGPNFQYSSDAYSGAWQ</sequence>
<organism evidence="2 4">
    <name type="scientific">Spodoptera frugiperda</name>
    <name type="common">Fall armyworm</name>
    <dbReference type="NCBI Taxonomy" id="7108"/>
    <lineage>
        <taxon>Eukaryota</taxon>
        <taxon>Metazoa</taxon>
        <taxon>Ecdysozoa</taxon>
        <taxon>Arthropoda</taxon>
        <taxon>Hexapoda</taxon>
        <taxon>Insecta</taxon>
        <taxon>Pterygota</taxon>
        <taxon>Neoptera</taxon>
        <taxon>Endopterygota</taxon>
        <taxon>Lepidoptera</taxon>
        <taxon>Glossata</taxon>
        <taxon>Ditrysia</taxon>
        <taxon>Noctuoidea</taxon>
        <taxon>Noctuidae</taxon>
        <taxon>Amphipyrinae</taxon>
        <taxon>Spodoptera</taxon>
    </lineage>
</organism>
<dbReference type="AlphaFoldDB" id="A0A9R0E8H5"/>
<dbReference type="RefSeq" id="XP_050560283.1">
    <property type="nucleotide sequence ID" value="XM_050704326.1"/>
</dbReference>
<feature type="compositionally biased region" description="Pro residues" evidence="1">
    <location>
        <begin position="1"/>
        <end position="25"/>
    </location>
</feature>
<protein>
    <submittedName>
        <fullName evidence="3 4">Uncharacterized protein LOC118263655</fullName>
    </submittedName>
</protein>
<dbReference type="RefSeq" id="XP_050560281.1">
    <property type="nucleotide sequence ID" value="XM_050704324.1"/>
</dbReference>
<dbReference type="GeneID" id="118263655"/>
<accession>A0A9R0E8H5</accession>
<evidence type="ECO:0000313" key="2">
    <source>
        <dbReference type="Proteomes" id="UP000829999"/>
    </source>
</evidence>
<reference evidence="3 4" key="1">
    <citation type="submission" date="2025-04" db="UniProtKB">
        <authorList>
            <consortium name="RefSeq"/>
        </authorList>
    </citation>
    <scope>IDENTIFICATION</scope>
    <source>
        <tissue evidence="3 4">Whole larval tissue</tissue>
    </source>
</reference>
<feature type="region of interest" description="Disordered" evidence="1">
    <location>
        <begin position="1"/>
        <end position="54"/>
    </location>
</feature>
<keyword evidence="2" id="KW-1185">Reference proteome</keyword>
<dbReference type="Proteomes" id="UP000829999">
    <property type="component" value="Chromosome 25"/>
</dbReference>
<evidence type="ECO:0000256" key="1">
    <source>
        <dbReference type="SAM" id="MobiDB-lite"/>
    </source>
</evidence>
<proteinExistence type="predicted"/>
<evidence type="ECO:0000313" key="5">
    <source>
        <dbReference type="RefSeq" id="XP_050560282.1"/>
    </source>
</evidence>
<evidence type="ECO:0000313" key="4">
    <source>
        <dbReference type="RefSeq" id="XP_050560281.1"/>
    </source>
</evidence>
<gene>
    <name evidence="3 4 5 6" type="primary">LOC118263655</name>
</gene>
<dbReference type="RefSeq" id="XP_050560282.1">
    <property type="nucleotide sequence ID" value="XM_050704325.1"/>
</dbReference>
<dbReference type="RefSeq" id="XP_050560280.1">
    <property type="nucleotide sequence ID" value="XM_050704323.1"/>
</dbReference>
<evidence type="ECO:0000313" key="6">
    <source>
        <dbReference type="RefSeq" id="XP_050560283.1"/>
    </source>
</evidence>
<evidence type="ECO:0000313" key="3">
    <source>
        <dbReference type="RefSeq" id="XP_050560280.1"/>
    </source>
</evidence>
<name>A0A9R0E8H5_SPOFR</name>